<evidence type="ECO:0000313" key="1">
    <source>
        <dbReference type="EMBL" id="WYN05010.1"/>
    </source>
</evidence>
<accession>A0AAX4MVN8</accession>
<organism evidence="1 2">
    <name type="scientific">Pseudomonas phage UNO-G1W1</name>
    <dbReference type="NCBI Taxonomy" id="3136609"/>
    <lineage>
        <taxon>Viruses</taxon>
        <taxon>Duplodnaviria</taxon>
        <taxon>Heunggongvirae</taxon>
        <taxon>Uroviricota</taxon>
        <taxon>Caudoviricetes</taxon>
        <taxon>Vandenendeviridae</taxon>
        <taxon>Gorskivirinae</taxon>
        <taxon>Omahavirus</taxon>
        <taxon>Omahavirus UNOG1W1</taxon>
    </lineage>
</organism>
<evidence type="ECO:0000313" key="2">
    <source>
        <dbReference type="Proteomes" id="UP001447006"/>
    </source>
</evidence>
<gene>
    <name evidence="1" type="ORF">ISREJYDI_CDS0044</name>
</gene>
<protein>
    <submittedName>
        <fullName evidence="1">Uncharacterized protein</fullName>
    </submittedName>
</protein>
<proteinExistence type="predicted"/>
<keyword evidence="2" id="KW-1185">Reference proteome</keyword>
<reference evidence="1 2" key="1">
    <citation type="submission" date="2024-03" db="EMBL/GenBank/DDBJ databases">
        <title>Complete Genome Sequence of a Pseudomonas fluorescens Bacteriophage UNO-G1W1 isolated from freshwater ice in Nebraska.</title>
        <authorList>
            <person name="Neville A.J."/>
            <person name="Schulze T.T."/>
            <person name="Davis P.H."/>
        </authorList>
    </citation>
    <scope>NUCLEOTIDE SEQUENCE [LARGE SCALE GENOMIC DNA]</scope>
</reference>
<name>A0AAX4MVN8_9CAUD</name>
<sequence>MRHTEKRFLTEDAGETGSMVCTVETVRVKDMTEYSTREPQISGNIQIRDCGGRPVNLDFDAWGEKSWKKRLDKLDGMIAQLQRMRTQYHEMWWSHLRDIEFYKAEQAKPKERK</sequence>
<dbReference type="Proteomes" id="UP001447006">
    <property type="component" value="Segment"/>
</dbReference>
<dbReference type="EMBL" id="PP551948">
    <property type="protein sequence ID" value="WYN05010.1"/>
    <property type="molecule type" value="Genomic_DNA"/>
</dbReference>